<dbReference type="EC" id="3.2.1.20" evidence="2"/>
<dbReference type="InterPro" id="IPR013780">
    <property type="entry name" value="Glyco_hydro_b"/>
</dbReference>
<dbReference type="GO" id="GO:0015190">
    <property type="term" value="F:L-leucine transmembrane transporter activity"/>
    <property type="evidence" value="ECO:0007669"/>
    <property type="project" value="TreeGrafter"/>
</dbReference>
<evidence type="ECO:0000256" key="3">
    <source>
        <dbReference type="ARBA" id="ARBA00022729"/>
    </source>
</evidence>
<dbReference type="Gene3D" id="3.90.400.10">
    <property type="entry name" value="Oligo-1,6-glucosidase, Domain 2"/>
    <property type="match status" value="1"/>
</dbReference>
<dbReference type="InterPro" id="IPR031984">
    <property type="entry name" value="SLC3A2_N"/>
</dbReference>
<dbReference type="GO" id="GO:1903801">
    <property type="term" value="P:L-leucine import across plasma membrane"/>
    <property type="evidence" value="ECO:0007669"/>
    <property type="project" value="TreeGrafter"/>
</dbReference>
<feature type="transmembrane region" description="Helical" evidence="4">
    <location>
        <begin position="76"/>
        <end position="98"/>
    </location>
</feature>
<dbReference type="AlphaFoldDB" id="A0A0K8TTJ8"/>
<dbReference type="InterPro" id="IPR045857">
    <property type="entry name" value="O16G_dom_2"/>
</dbReference>
<dbReference type="GO" id="GO:1904273">
    <property type="term" value="P:L-alanine import across plasma membrane"/>
    <property type="evidence" value="ECO:0007669"/>
    <property type="project" value="TreeGrafter"/>
</dbReference>
<organism evidence="7">
    <name type="scientific">Tabanus bromius</name>
    <name type="common">Band-eyed brown horse fly</name>
    <dbReference type="NCBI Taxonomy" id="304241"/>
    <lineage>
        <taxon>Eukaryota</taxon>
        <taxon>Metazoa</taxon>
        <taxon>Ecdysozoa</taxon>
        <taxon>Arthropoda</taxon>
        <taxon>Hexapoda</taxon>
        <taxon>Insecta</taxon>
        <taxon>Pterygota</taxon>
        <taxon>Neoptera</taxon>
        <taxon>Endopterygota</taxon>
        <taxon>Diptera</taxon>
        <taxon>Brachycera</taxon>
        <taxon>Tabanomorpha</taxon>
        <taxon>Tabanoidea</taxon>
        <taxon>Tabanidae</taxon>
        <taxon>Tabanus</taxon>
    </lineage>
</organism>
<evidence type="ECO:0000256" key="2">
    <source>
        <dbReference type="ARBA" id="ARBA00012741"/>
    </source>
</evidence>
<dbReference type="GO" id="GO:0016324">
    <property type="term" value="C:apical plasma membrane"/>
    <property type="evidence" value="ECO:0007669"/>
    <property type="project" value="TreeGrafter"/>
</dbReference>
<proteinExistence type="evidence at transcript level"/>
<dbReference type="SUPFAM" id="SSF51445">
    <property type="entry name" value="(Trans)glycosidases"/>
    <property type="match status" value="1"/>
</dbReference>
<keyword evidence="4" id="KW-1133">Transmembrane helix</keyword>
<evidence type="ECO:0000313" key="7">
    <source>
        <dbReference type="EMBL" id="JAI17478.1"/>
    </source>
</evidence>
<dbReference type="Gene3D" id="3.20.20.80">
    <property type="entry name" value="Glycosidases"/>
    <property type="match status" value="1"/>
</dbReference>
<keyword evidence="3" id="KW-0732">Signal</keyword>
<dbReference type="PANTHER" id="PTHR46673:SF1">
    <property type="entry name" value="4F2 CELL-SURFACE ANTIGEN HEAVY CHAIN"/>
    <property type="match status" value="1"/>
</dbReference>
<evidence type="ECO:0000256" key="1">
    <source>
        <dbReference type="ARBA" id="ARBA00001657"/>
    </source>
</evidence>
<reference evidence="7" key="1">
    <citation type="journal article" date="2015" name="Insect Biochem. Mol. Biol.">
        <title>An insight into the sialome of the horse fly, Tabanus bromius.</title>
        <authorList>
            <person name="Ribeiro J.M."/>
            <person name="Kazimirova M."/>
            <person name="Takac P."/>
            <person name="Andersen J.F."/>
            <person name="Francischetti I.M."/>
        </authorList>
    </citation>
    <scope>NUCLEOTIDE SEQUENCE</scope>
</reference>
<comment type="catalytic activity">
    <reaction evidence="1">
        <text>Hydrolysis of terminal, non-reducing (1-&gt;4)-linked alpha-D-glucose residues with release of alpha-D-glucose.</text>
        <dbReference type="EC" id="3.2.1.20"/>
    </reaction>
</comment>
<name>A0A0K8TTJ8_TABBR</name>
<dbReference type="GO" id="GO:0004558">
    <property type="term" value="F:alpha-1,4-glucosidase activity"/>
    <property type="evidence" value="ECO:0007669"/>
    <property type="project" value="UniProtKB-EC"/>
</dbReference>
<feature type="domain" description="Glycosyl hydrolase family 13 catalytic" evidence="5">
    <location>
        <begin position="159"/>
        <end position="329"/>
    </location>
</feature>
<evidence type="ECO:0000259" key="5">
    <source>
        <dbReference type="Pfam" id="PF00128"/>
    </source>
</evidence>
<dbReference type="Pfam" id="PF16028">
    <property type="entry name" value="SLC3A2_N"/>
    <property type="match status" value="1"/>
</dbReference>
<accession>A0A0K8TTJ8</accession>
<dbReference type="InterPro" id="IPR017853">
    <property type="entry name" value="GH"/>
</dbReference>
<sequence length="549" mass="61465">MVQNGDNVMDGADEKMLTSDEKERLAKKEEVKFISGDQQNGDAKIDIGTLDKAFTGMTKEELMKYANDPFWIRLRWILFIIFWLLWIAMLIGAIMIIINAPKCAAPTPLSWYKQGPLVKFDSSAPQDTDLSTAQKVKARGVIYALPAEDTYSVNTPEVKEKVKKIVDHYKDKNMKVILDLTPNYISGDSQLFKEALEDESKRSPFVWSNSADKPTNWVSTVGGSAWKKIENNDSYFLSQFGDGKYDLQMNDNHVKTLFKETLSNLVSLGVKGFRLANAKHFIINKELKDELDVRNPNYDLLQYGFWSHSQTTYQEGLGPLLHEFARTVYNTTDGDGFLSVSEDITRPEVFKIKSGSFAIDIPMYGPLTYTLKLDADTTNRNLKDDLVNTFTEMGNATWLQWNCEFAELGAMNPSAYNIFISILPGVPVYLSDSVLVNNVSDAVISHLETIRSSASYMHGSFDIYHSTSLVAYSRIKSGNPGYFVILNPTDQYTTGNFTSGGLPDKMTVDLRSDNFNATDLDVKSKVATSSVPMPPFSAIVLTYVPVKSG</sequence>
<dbReference type="GO" id="GO:0016323">
    <property type="term" value="C:basolateral plasma membrane"/>
    <property type="evidence" value="ECO:0007669"/>
    <property type="project" value="TreeGrafter"/>
</dbReference>
<dbReference type="Pfam" id="PF00128">
    <property type="entry name" value="Alpha-amylase"/>
    <property type="match status" value="1"/>
</dbReference>
<feature type="domain" description="Solute carrier family 3 member 2 N-terminal" evidence="6">
    <location>
        <begin position="42"/>
        <end position="118"/>
    </location>
</feature>
<dbReference type="Gene3D" id="2.60.40.1180">
    <property type="entry name" value="Golgi alpha-mannosidase II"/>
    <property type="match status" value="1"/>
</dbReference>
<dbReference type="GO" id="GO:0005975">
    <property type="term" value="P:carbohydrate metabolic process"/>
    <property type="evidence" value="ECO:0007669"/>
    <property type="project" value="InterPro"/>
</dbReference>
<evidence type="ECO:0000256" key="4">
    <source>
        <dbReference type="SAM" id="Phobius"/>
    </source>
</evidence>
<dbReference type="GO" id="GO:0015180">
    <property type="term" value="F:L-alanine transmembrane transporter activity"/>
    <property type="evidence" value="ECO:0007669"/>
    <property type="project" value="TreeGrafter"/>
</dbReference>
<dbReference type="InterPro" id="IPR042280">
    <property type="entry name" value="SLC3A2"/>
</dbReference>
<dbReference type="PANTHER" id="PTHR46673">
    <property type="entry name" value="4F2 CELL-SURFACE ANTIGEN HEAVY CHAIN"/>
    <property type="match status" value="1"/>
</dbReference>
<keyword evidence="4" id="KW-0812">Transmembrane</keyword>
<evidence type="ECO:0000259" key="6">
    <source>
        <dbReference type="Pfam" id="PF16028"/>
    </source>
</evidence>
<dbReference type="GO" id="GO:0015823">
    <property type="term" value="P:phenylalanine transport"/>
    <property type="evidence" value="ECO:0007669"/>
    <property type="project" value="TreeGrafter"/>
</dbReference>
<dbReference type="InterPro" id="IPR006047">
    <property type="entry name" value="GH13_cat_dom"/>
</dbReference>
<keyword evidence="4" id="KW-0472">Membrane</keyword>
<dbReference type="GO" id="GO:0015173">
    <property type="term" value="F:aromatic amino acid transmembrane transporter activity"/>
    <property type="evidence" value="ECO:0007669"/>
    <property type="project" value="TreeGrafter"/>
</dbReference>
<protein>
    <recommendedName>
        <fullName evidence="2">alpha-glucosidase</fullName>
        <ecNumber evidence="2">3.2.1.20</ecNumber>
    </recommendedName>
</protein>
<dbReference type="EMBL" id="GDAI01000125">
    <property type="protein sequence ID" value="JAI17478.1"/>
    <property type="molecule type" value="mRNA"/>
</dbReference>